<dbReference type="OrthoDB" id="423427at2759"/>
<evidence type="ECO:0000256" key="4">
    <source>
        <dbReference type="ARBA" id="ARBA00022989"/>
    </source>
</evidence>
<feature type="transmembrane region" description="Helical" evidence="6">
    <location>
        <begin position="215"/>
        <end position="241"/>
    </location>
</feature>
<comment type="subcellular location">
    <subcellularLocation>
        <location evidence="1">Membrane</location>
        <topology evidence="1">Multi-pass membrane protein</topology>
    </subcellularLocation>
</comment>
<feature type="transmembrane region" description="Helical" evidence="6">
    <location>
        <begin position="279"/>
        <end position="298"/>
    </location>
</feature>
<protein>
    <submittedName>
        <fullName evidence="7">Uncharacterized protein</fullName>
    </submittedName>
</protein>
<dbReference type="PANTHER" id="PTHR42893:SF9">
    <property type="entry name" value="PROTEIN DETOXIFICATION 46, CHLOROPLASTIC"/>
    <property type="match status" value="1"/>
</dbReference>
<keyword evidence="5 6" id="KW-0472">Membrane</keyword>
<evidence type="ECO:0000313" key="8">
    <source>
        <dbReference type="Proteomes" id="UP000737018"/>
    </source>
</evidence>
<dbReference type="GO" id="GO:0015297">
    <property type="term" value="F:antiporter activity"/>
    <property type="evidence" value="ECO:0007669"/>
    <property type="project" value="InterPro"/>
</dbReference>
<reference evidence="7" key="1">
    <citation type="submission" date="2020-03" db="EMBL/GenBank/DDBJ databases">
        <title>Castanea mollissima Vanexum genome sequencing.</title>
        <authorList>
            <person name="Staton M."/>
        </authorList>
    </citation>
    <scope>NUCLEOTIDE SEQUENCE</scope>
    <source>
        <tissue evidence="7">Leaf</tissue>
    </source>
</reference>
<dbReference type="PANTHER" id="PTHR42893">
    <property type="entry name" value="PROTEIN DETOXIFICATION 44, CHLOROPLASTIC-RELATED"/>
    <property type="match status" value="1"/>
</dbReference>
<evidence type="ECO:0000256" key="6">
    <source>
        <dbReference type="SAM" id="Phobius"/>
    </source>
</evidence>
<dbReference type="InterPro" id="IPR044644">
    <property type="entry name" value="DinF-like"/>
</dbReference>
<proteinExistence type="inferred from homology"/>
<evidence type="ECO:0000256" key="5">
    <source>
        <dbReference type="ARBA" id="ARBA00023136"/>
    </source>
</evidence>
<keyword evidence="3 6" id="KW-0812">Transmembrane</keyword>
<evidence type="ECO:0000256" key="3">
    <source>
        <dbReference type="ARBA" id="ARBA00022692"/>
    </source>
</evidence>
<feature type="transmembrane region" description="Helical" evidence="6">
    <location>
        <begin position="102"/>
        <end position="122"/>
    </location>
</feature>
<keyword evidence="8" id="KW-1185">Reference proteome</keyword>
<feature type="transmembrane region" description="Helical" evidence="6">
    <location>
        <begin position="61"/>
        <end position="82"/>
    </location>
</feature>
<evidence type="ECO:0000256" key="1">
    <source>
        <dbReference type="ARBA" id="ARBA00004141"/>
    </source>
</evidence>
<dbReference type="GO" id="GO:0016020">
    <property type="term" value="C:membrane"/>
    <property type="evidence" value="ECO:0007669"/>
    <property type="project" value="UniProtKB-SubCell"/>
</dbReference>
<feature type="transmembrane region" description="Helical" evidence="6">
    <location>
        <begin position="29"/>
        <end position="49"/>
    </location>
</feature>
<evidence type="ECO:0000313" key="7">
    <source>
        <dbReference type="EMBL" id="KAF3966160.1"/>
    </source>
</evidence>
<comment type="similarity">
    <text evidence="2">Belongs to the multi antimicrobial extrusion (MATE) (TC 2.A.66.1) family.</text>
</comment>
<dbReference type="InterPro" id="IPR002528">
    <property type="entry name" value="MATE_fam"/>
</dbReference>
<organism evidence="7 8">
    <name type="scientific">Castanea mollissima</name>
    <name type="common">Chinese chestnut</name>
    <dbReference type="NCBI Taxonomy" id="60419"/>
    <lineage>
        <taxon>Eukaryota</taxon>
        <taxon>Viridiplantae</taxon>
        <taxon>Streptophyta</taxon>
        <taxon>Embryophyta</taxon>
        <taxon>Tracheophyta</taxon>
        <taxon>Spermatophyta</taxon>
        <taxon>Magnoliopsida</taxon>
        <taxon>eudicotyledons</taxon>
        <taxon>Gunneridae</taxon>
        <taxon>Pentapetalae</taxon>
        <taxon>rosids</taxon>
        <taxon>fabids</taxon>
        <taxon>Fagales</taxon>
        <taxon>Fagaceae</taxon>
        <taxon>Castanea</taxon>
    </lineage>
</organism>
<feature type="transmembrane region" description="Helical" evidence="6">
    <location>
        <begin position="171"/>
        <end position="194"/>
    </location>
</feature>
<sequence>MSLIDTAVIGQGSSIELAALGPGTVVCDYMSNLFMFLSIATSNMVATALAKQDKNEVQHHISILLFVGLTCGCLMLLFTKFFGSWVLTAFTGPKNAHLIPAANTYVQIRGLAWLALLVGWVAQSASFMSYGIAGAAWATMASQVIAGFMMIEALNKKGYNGYSISVPSPDELLTVMIQTFFMCTVWSGPLSQTAQSFMPELIYGAKRSLEKSRMLLRSLVIIGAVLGLLLGIVGTSVPWLFPKIFTHDPNVIQEMHKVLIPYFMALAVTPQTHSLEGTLLSMSGCFAVGALLLLLVTSRGYGLPGCWFTFVGFQWVRFFLSLWHLLSPNGILYFEDLAIAVKNRVLQQSLTFKGLRLRQPTSSIAVIQE</sequence>
<comment type="caution">
    <text evidence="7">The sequence shown here is derived from an EMBL/GenBank/DDBJ whole genome shotgun (WGS) entry which is preliminary data.</text>
</comment>
<name>A0A8J4VQL7_9ROSI</name>
<dbReference type="Pfam" id="PF01554">
    <property type="entry name" value="MatE"/>
    <property type="match status" value="1"/>
</dbReference>
<dbReference type="EMBL" id="JRKL02001084">
    <property type="protein sequence ID" value="KAF3966160.1"/>
    <property type="molecule type" value="Genomic_DNA"/>
</dbReference>
<evidence type="ECO:0000256" key="2">
    <source>
        <dbReference type="ARBA" id="ARBA00010199"/>
    </source>
</evidence>
<accession>A0A8J4VQL7</accession>
<gene>
    <name evidence="7" type="ORF">CMV_009717</name>
</gene>
<feature type="transmembrane region" description="Helical" evidence="6">
    <location>
        <begin position="129"/>
        <end position="151"/>
    </location>
</feature>
<dbReference type="GO" id="GO:0042910">
    <property type="term" value="F:xenobiotic transmembrane transporter activity"/>
    <property type="evidence" value="ECO:0007669"/>
    <property type="project" value="InterPro"/>
</dbReference>
<feature type="transmembrane region" description="Helical" evidence="6">
    <location>
        <begin position="305"/>
        <end position="326"/>
    </location>
</feature>
<dbReference type="Proteomes" id="UP000737018">
    <property type="component" value="Unassembled WGS sequence"/>
</dbReference>
<keyword evidence="4 6" id="KW-1133">Transmembrane helix</keyword>
<dbReference type="AlphaFoldDB" id="A0A8J4VQL7"/>